<evidence type="ECO:0000256" key="2">
    <source>
        <dbReference type="SAM" id="Phobius"/>
    </source>
</evidence>
<keyword evidence="2" id="KW-0812">Transmembrane</keyword>
<dbReference type="AlphaFoldDB" id="A0A9W8JU48"/>
<dbReference type="Proteomes" id="UP001140091">
    <property type="component" value="Unassembled WGS sequence"/>
</dbReference>
<proteinExistence type="predicted"/>
<keyword evidence="2" id="KW-1133">Transmembrane helix</keyword>
<feature type="region of interest" description="Disordered" evidence="1">
    <location>
        <begin position="91"/>
        <end position="110"/>
    </location>
</feature>
<reference evidence="3" key="1">
    <citation type="submission" date="2022-06" db="EMBL/GenBank/DDBJ databases">
        <title>Genome Sequence of Candolleomyces eurysporus.</title>
        <authorList>
            <person name="Buettner E."/>
        </authorList>
    </citation>
    <scope>NUCLEOTIDE SEQUENCE</scope>
    <source>
        <strain evidence="3">VTCC 930004</strain>
    </source>
</reference>
<evidence type="ECO:0000313" key="4">
    <source>
        <dbReference type="Proteomes" id="UP001140091"/>
    </source>
</evidence>
<evidence type="ECO:0000256" key="1">
    <source>
        <dbReference type="SAM" id="MobiDB-lite"/>
    </source>
</evidence>
<sequence length="110" mass="12651">MIFEFVLFGFALYKSVRSLAIKTPLQDRPSLTAILVGDNILYFFGISTLLVLLNIMSMGTNLIPWFSYGYILNSFHVPQNIDYSYQTIARRPRNNDNPHAHAPPQGHHRR</sequence>
<comment type="caution">
    <text evidence="3">The sequence shown here is derived from an EMBL/GenBank/DDBJ whole genome shotgun (WGS) entry which is preliminary data.</text>
</comment>
<keyword evidence="2" id="KW-0472">Membrane</keyword>
<evidence type="ECO:0000313" key="3">
    <source>
        <dbReference type="EMBL" id="KAJ2936790.1"/>
    </source>
</evidence>
<keyword evidence="4" id="KW-1185">Reference proteome</keyword>
<organism evidence="3 4">
    <name type="scientific">Candolleomyces eurysporus</name>
    <dbReference type="NCBI Taxonomy" id="2828524"/>
    <lineage>
        <taxon>Eukaryota</taxon>
        <taxon>Fungi</taxon>
        <taxon>Dikarya</taxon>
        <taxon>Basidiomycota</taxon>
        <taxon>Agaricomycotina</taxon>
        <taxon>Agaricomycetes</taxon>
        <taxon>Agaricomycetidae</taxon>
        <taxon>Agaricales</taxon>
        <taxon>Agaricineae</taxon>
        <taxon>Psathyrellaceae</taxon>
        <taxon>Candolleomyces</taxon>
    </lineage>
</organism>
<feature type="non-terminal residue" evidence="3">
    <location>
        <position position="110"/>
    </location>
</feature>
<gene>
    <name evidence="3" type="ORF">H1R20_g309</name>
</gene>
<name>A0A9W8JU48_9AGAR</name>
<dbReference type="EMBL" id="JANBPK010000017">
    <property type="protein sequence ID" value="KAJ2936790.1"/>
    <property type="molecule type" value="Genomic_DNA"/>
</dbReference>
<protein>
    <submittedName>
        <fullName evidence="3">Uncharacterized protein</fullName>
    </submittedName>
</protein>
<feature type="transmembrane region" description="Helical" evidence="2">
    <location>
        <begin position="30"/>
        <end position="53"/>
    </location>
</feature>
<accession>A0A9W8JU48</accession>
<dbReference type="OrthoDB" id="3258294at2759"/>